<dbReference type="RefSeq" id="WP_124708598.1">
    <property type="nucleotide sequence ID" value="NZ_CP033972.1"/>
</dbReference>
<name>A0A3G8JNH9_9ACTN</name>
<dbReference type="PANTHER" id="PTHR43459:SF1">
    <property type="entry name" value="EG:BACN32G11.4 PROTEIN"/>
    <property type="match status" value="1"/>
</dbReference>
<dbReference type="SUPFAM" id="SSF52096">
    <property type="entry name" value="ClpP/crotonase"/>
    <property type="match status" value="1"/>
</dbReference>
<dbReference type="KEGG" id="gom:D7316_02619"/>
<evidence type="ECO:0000313" key="3">
    <source>
        <dbReference type="Proteomes" id="UP000271469"/>
    </source>
</evidence>
<organism evidence="2 3">
    <name type="scientific">Gordonia insulae</name>
    <dbReference type="NCBI Taxonomy" id="2420509"/>
    <lineage>
        <taxon>Bacteria</taxon>
        <taxon>Bacillati</taxon>
        <taxon>Actinomycetota</taxon>
        <taxon>Actinomycetes</taxon>
        <taxon>Mycobacteriales</taxon>
        <taxon>Gordoniaceae</taxon>
        <taxon>Gordonia</taxon>
    </lineage>
</organism>
<accession>A0A3G8JNH9</accession>
<dbReference type="GO" id="GO:0016853">
    <property type="term" value="F:isomerase activity"/>
    <property type="evidence" value="ECO:0007669"/>
    <property type="project" value="UniProtKB-KW"/>
</dbReference>
<reference evidence="2 3" key="1">
    <citation type="submission" date="2018-11" db="EMBL/GenBank/DDBJ databases">
        <title>Gordonia insulae sp. nov., isolated from an island soil.</title>
        <authorList>
            <person name="Kim Y.S."/>
            <person name="Kim S.B."/>
        </authorList>
    </citation>
    <scope>NUCLEOTIDE SEQUENCE [LARGE SCALE GENOMIC DNA]</scope>
    <source>
        <strain evidence="2 3">MMS17-SY073</strain>
    </source>
</reference>
<protein>
    <submittedName>
        <fullName evidence="2">1,2-epoxyphenylacetyl-CoA isomerase</fullName>
        <ecNumber evidence="2">5.3.3.18</ecNumber>
    </submittedName>
</protein>
<proteinExistence type="inferred from homology"/>
<dbReference type="EC" id="5.3.3.18" evidence="2"/>
<sequence length="259" mass="26178">MTVTATTADGLATITIARPKAHNALDLTTKAAFLDAVTAVGDDPAVRAVLIAAEGRNFCVGQDLGEHVTALEADPATAMDTVAQHYNPLIRALAAVAVPVVVAIQGACVGAGLGIALAGDIRVAGNGTSFATAFTGIGLASDSGLSHALVTALGPSRAVGLMMLGDKVSAEQALDWGLVHRVVADDEIGTTAHRLATRLASGPTEAYRQVKGLIGAAAEGLDAALDREATAQSELGRSVDHKAAVSAFLAKEKPVFVGR</sequence>
<dbReference type="Gene3D" id="1.10.12.10">
    <property type="entry name" value="Lyase 2-enoyl-coa Hydratase, Chain A, domain 2"/>
    <property type="match status" value="1"/>
</dbReference>
<dbReference type="InterPro" id="IPR029045">
    <property type="entry name" value="ClpP/crotonase-like_dom_sf"/>
</dbReference>
<dbReference type="PANTHER" id="PTHR43459">
    <property type="entry name" value="ENOYL-COA HYDRATASE"/>
    <property type="match status" value="1"/>
</dbReference>
<keyword evidence="3" id="KW-1185">Reference proteome</keyword>
<keyword evidence="2" id="KW-0413">Isomerase</keyword>
<dbReference type="AlphaFoldDB" id="A0A3G8JNH9"/>
<dbReference type="InterPro" id="IPR014748">
    <property type="entry name" value="Enoyl-CoA_hydra_C"/>
</dbReference>
<gene>
    <name evidence="2" type="primary">paaG_4</name>
    <name evidence="2" type="ORF">D7316_02619</name>
</gene>
<comment type="similarity">
    <text evidence="1">Belongs to the enoyl-CoA hydratase/isomerase family.</text>
</comment>
<dbReference type="OrthoDB" id="8452484at2"/>
<evidence type="ECO:0000313" key="2">
    <source>
        <dbReference type="EMBL" id="AZG46019.1"/>
    </source>
</evidence>
<dbReference type="Proteomes" id="UP000271469">
    <property type="component" value="Chromosome"/>
</dbReference>
<dbReference type="Gene3D" id="3.90.226.10">
    <property type="entry name" value="2-enoyl-CoA Hydratase, Chain A, domain 1"/>
    <property type="match status" value="1"/>
</dbReference>
<dbReference type="EMBL" id="CP033972">
    <property type="protein sequence ID" value="AZG46019.1"/>
    <property type="molecule type" value="Genomic_DNA"/>
</dbReference>
<dbReference type="CDD" id="cd06558">
    <property type="entry name" value="crotonase-like"/>
    <property type="match status" value="1"/>
</dbReference>
<dbReference type="Pfam" id="PF00378">
    <property type="entry name" value="ECH_1"/>
    <property type="match status" value="1"/>
</dbReference>
<dbReference type="InterPro" id="IPR001753">
    <property type="entry name" value="Enoyl-CoA_hydra/iso"/>
</dbReference>
<evidence type="ECO:0000256" key="1">
    <source>
        <dbReference type="ARBA" id="ARBA00005254"/>
    </source>
</evidence>